<evidence type="ECO:0000256" key="3">
    <source>
        <dbReference type="ARBA" id="ARBA00022853"/>
    </source>
</evidence>
<comment type="caution">
    <text evidence="6">The sequence shown here is derived from an EMBL/GenBank/DDBJ whole genome shotgun (WGS) entry which is preliminary data.</text>
</comment>
<reference evidence="6" key="1">
    <citation type="submission" date="2016-03" db="EMBL/GenBank/DDBJ databases">
        <title>Mechanisms controlling the formation of the plant cell surface in tip-growing cells are functionally conserved among land plants.</title>
        <authorList>
            <person name="Honkanen S."/>
            <person name="Jones V.A."/>
            <person name="Morieri G."/>
            <person name="Champion C."/>
            <person name="Hetherington A.J."/>
            <person name="Kelly S."/>
            <person name="Saint-Marcoux D."/>
            <person name="Proust H."/>
            <person name="Prescott H."/>
            <person name="Dolan L."/>
        </authorList>
    </citation>
    <scope>NUCLEOTIDE SEQUENCE [LARGE SCALE GENOMIC DNA]</scope>
    <source>
        <tissue evidence="6">Whole gametophyte</tissue>
    </source>
</reference>
<dbReference type="GO" id="GO:0004596">
    <property type="term" value="F:protein-N-terminal amino-acid acetyltransferase activity"/>
    <property type="evidence" value="ECO:0007669"/>
    <property type="project" value="InterPro"/>
</dbReference>
<keyword evidence="7" id="KW-1185">Reference proteome</keyword>
<feature type="region of interest" description="Disordered" evidence="5">
    <location>
        <begin position="1"/>
        <end position="35"/>
    </location>
</feature>
<evidence type="ECO:0000256" key="4">
    <source>
        <dbReference type="ARBA" id="ARBA00023315"/>
    </source>
</evidence>
<dbReference type="AlphaFoldDB" id="A0A176WRF1"/>
<gene>
    <name evidence="6" type="ORF">AXG93_2587s1290</name>
</gene>
<evidence type="ECO:0000256" key="5">
    <source>
        <dbReference type="SAM" id="MobiDB-lite"/>
    </source>
</evidence>
<sequence length="316" mass="34287">MRRTDGSAPELTSADHLSSMPCREDSLHASGTNHESERIFVVSTRRSRRPDPSHLVWSGMPAAAAAAAADESTIVVTNKGLAVPEVGDAAILVECDSGVKGKRGRWTLQIPQQQKGAAASPGSGQHHMHHQYYQIQQQLLHHHSGSGHGFSVAGGGVSAPGSSVAERPSFVPTTIAPQVTTFIHPPAIAYRPIRPSDLKILQEVHEALFPIKYELEFFSNVVHGHGIISWAAVDTNRSSEKCDELVGFVTARVVAATESEEADMLGYEHVSTERTLIYILTLGVIKQYRNLGIASMSYFEQRFDALKLSHVNPSTP</sequence>
<evidence type="ECO:0000313" key="7">
    <source>
        <dbReference type="Proteomes" id="UP000077202"/>
    </source>
</evidence>
<keyword evidence="4" id="KW-0012">Acyltransferase</keyword>
<name>A0A176WRF1_MARPO</name>
<dbReference type="Gene3D" id="3.40.630.30">
    <property type="match status" value="1"/>
</dbReference>
<evidence type="ECO:0000256" key="2">
    <source>
        <dbReference type="ARBA" id="ARBA00022679"/>
    </source>
</evidence>
<keyword evidence="2" id="KW-0808">Transferase</keyword>
<dbReference type="PANTHER" id="PTHR14744:SF15">
    <property type="entry name" value="N-ALPHA-ACETYLTRANSFERASE 60"/>
    <property type="match status" value="1"/>
</dbReference>
<dbReference type="Proteomes" id="UP000077202">
    <property type="component" value="Unassembled WGS sequence"/>
</dbReference>
<proteinExistence type="predicted"/>
<evidence type="ECO:0000256" key="1">
    <source>
        <dbReference type="ARBA" id="ARBA00013184"/>
    </source>
</evidence>
<dbReference type="SUPFAM" id="SSF55729">
    <property type="entry name" value="Acyl-CoA N-acyltransferases (Nat)"/>
    <property type="match status" value="1"/>
</dbReference>
<dbReference type="InterPro" id="IPR016181">
    <property type="entry name" value="Acyl_CoA_acyltransferase"/>
</dbReference>
<dbReference type="EC" id="2.3.1.48" evidence="1"/>
<dbReference type="EMBL" id="LVLJ01000172">
    <property type="protein sequence ID" value="OAE35414.1"/>
    <property type="molecule type" value="Genomic_DNA"/>
</dbReference>
<dbReference type="PANTHER" id="PTHR14744">
    <property type="entry name" value="N-ALPHA-ACETYLTRANSFERASE 60"/>
    <property type="match status" value="1"/>
</dbReference>
<dbReference type="InterPro" id="IPR045141">
    <property type="entry name" value="NAA60-like"/>
</dbReference>
<dbReference type="GO" id="GO:0004402">
    <property type="term" value="F:histone acetyltransferase activity"/>
    <property type="evidence" value="ECO:0007669"/>
    <property type="project" value="TreeGrafter"/>
</dbReference>
<evidence type="ECO:0000313" key="6">
    <source>
        <dbReference type="EMBL" id="OAE35414.1"/>
    </source>
</evidence>
<dbReference type="GO" id="GO:0000139">
    <property type="term" value="C:Golgi membrane"/>
    <property type="evidence" value="ECO:0007669"/>
    <property type="project" value="TreeGrafter"/>
</dbReference>
<protein>
    <recommendedName>
        <fullName evidence="1">histone acetyltransferase</fullName>
        <ecNumber evidence="1">2.3.1.48</ecNumber>
    </recommendedName>
</protein>
<accession>A0A176WRF1</accession>
<organism evidence="6 7">
    <name type="scientific">Marchantia polymorpha subsp. ruderalis</name>
    <dbReference type="NCBI Taxonomy" id="1480154"/>
    <lineage>
        <taxon>Eukaryota</taxon>
        <taxon>Viridiplantae</taxon>
        <taxon>Streptophyta</taxon>
        <taxon>Embryophyta</taxon>
        <taxon>Marchantiophyta</taxon>
        <taxon>Marchantiopsida</taxon>
        <taxon>Marchantiidae</taxon>
        <taxon>Marchantiales</taxon>
        <taxon>Marchantiaceae</taxon>
        <taxon>Marchantia</taxon>
    </lineage>
</organism>
<keyword evidence="3" id="KW-0156">Chromatin regulator</keyword>